<evidence type="ECO:0000256" key="1">
    <source>
        <dbReference type="SAM" id="Phobius"/>
    </source>
</evidence>
<name>A0A0P0YXC9_9HYPH</name>
<keyword evidence="1" id="KW-0472">Membrane</keyword>
<feature type="transmembrane region" description="Helical" evidence="1">
    <location>
        <begin position="89"/>
        <end position="108"/>
    </location>
</feature>
<dbReference type="EMBL" id="LC066371">
    <property type="protein sequence ID" value="BAT26088.1"/>
    <property type="molecule type" value="Genomic_DNA"/>
</dbReference>
<sequence length="118" mass="12188">MADLKAAIRNVVVQGAVAAANNENIAIADSAVGPVADIITTRVKPLIEHATNTEPWYRSRVTVGAIVSMGTGLLSALGVATDWVDPDTAVVVIMAAGSLVGGIFTLYGRWAARKPMGT</sequence>
<evidence type="ECO:0000313" key="2">
    <source>
        <dbReference type="EMBL" id="BAT26088.1"/>
    </source>
</evidence>
<dbReference type="RefSeq" id="WP_060602879.1">
    <property type="nucleotide sequence ID" value="NZ_BBWQ01000009.1"/>
</dbReference>
<feature type="transmembrane region" description="Helical" evidence="1">
    <location>
        <begin position="61"/>
        <end position="83"/>
    </location>
</feature>
<proteinExistence type="predicted"/>
<keyword evidence="1 2" id="KW-0812">Transmembrane</keyword>
<organism evidence="2">
    <name type="scientific">Aureimonas altamirensis</name>
    <dbReference type="NCBI Taxonomy" id="370622"/>
    <lineage>
        <taxon>Bacteria</taxon>
        <taxon>Pseudomonadati</taxon>
        <taxon>Pseudomonadota</taxon>
        <taxon>Alphaproteobacteria</taxon>
        <taxon>Hyphomicrobiales</taxon>
        <taxon>Aurantimonadaceae</taxon>
        <taxon>Aureimonas</taxon>
    </lineage>
</organism>
<dbReference type="AlphaFoldDB" id="A0A0P0YXC9"/>
<reference evidence="2" key="1">
    <citation type="journal article" date="2015" name="Proc. Natl. Acad. Sci. U.S.A.">
        <title>Bacterial clade with the ribosomal RNA operon on a small plasmid rather than the chromosome.</title>
        <authorList>
            <person name="Anda M."/>
            <person name="Ohtsubo Y."/>
            <person name="Okubo T."/>
            <person name="Sugawara M."/>
            <person name="Nagata Y."/>
            <person name="Tsuda M."/>
            <person name="Minamisawa K."/>
            <person name="Mitsui H."/>
        </authorList>
    </citation>
    <scope>NUCLEOTIDE SEQUENCE</scope>
    <source>
        <strain evidence="2">DSM 21988</strain>
    </source>
</reference>
<keyword evidence="1" id="KW-1133">Transmembrane helix</keyword>
<accession>A0A0P0YXC9</accession>
<protein>
    <submittedName>
        <fullName evidence="2">Hypothetical transmembrane protein</fullName>
    </submittedName>
</protein>